<evidence type="ECO:0000313" key="3">
    <source>
        <dbReference type="Proteomes" id="UP001430953"/>
    </source>
</evidence>
<evidence type="ECO:0000256" key="1">
    <source>
        <dbReference type="SAM" id="MobiDB-lite"/>
    </source>
</evidence>
<reference evidence="2 3" key="1">
    <citation type="submission" date="2023-03" db="EMBL/GenBank/DDBJ databases">
        <title>High recombination rates correlate with genetic variation in Cardiocondyla obscurior ants.</title>
        <authorList>
            <person name="Errbii M."/>
        </authorList>
    </citation>
    <scope>NUCLEOTIDE SEQUENCE [LARGE SCALE GENOMIC DNA]</scope>
    <source>
        <strain evidence="2">Alpha-2009</strain>
        <tissue evidence="2">Whole body</tissue>
    </source>
</reference>
<gene>
    <name evidence="2" type="ORF">PUN28_008712</name>
</gene>
<feature type="compositionally biased region" description="Low complexity" evidence="1">
    <location>
        <begin position="91"/>
        <end position="108"/>
    </location>
</feature>
<name>A0AAW2G453_9HYME</name>
<proteinExistence type="predicted"/>
<evidence type="ECO:0000313" key="2">
    <source>
        <dbReference type="EMBL" id="KAL0121215.1"/>
    </source>
</evidence>
<feature type="region of interest" description="Disordered" evidence="1">
    <location>
        <begin position="76"/>
        <end position="108"/>
    </location>
</feature>
<dbReference type="AlphaFoldDB" id="A0AAW2G453"/>
<keyword evidence="3" id="KW-1185">Reference proteome</keyword>
<organism evidence="2 3">
    <name type="scientific">Cardiocondyla obscurior</name>
    <dbReference type="NCBI Taxonomy" id="286306"/>
    <lineage>
        <taxon>Eukaryota</taxon>
        <taxon>Metazoa</taxon>
        <taxon>Ecdysozoa</taxon>
        <taxon>Arthropoda</taxon>
        <taxon>Hexapoda</taxon>
        <taxon>Insecta</taxon>
        <taxon>Pterygota</taxon>
        <taxon>Neoptera</taxon>
        <taxon>Endopterygota</taxon>
        <taxon>Hymenoptera</taxon>
        <taxon>Apocrita</taxon>
        <taxon>Aculeata</taxon>
        <taxon>Formicoidea</taxon>
        <taxon>Formicidae</taxon>
        <taxon>Myrmicinae</taxon>
        <taxon>Cardiocondyla</taxon>
    </lineage>
</organism>
<dbReference type="Proteomes" id="UP001430953">
    <property type="component" value="Unassembled WGS sequence"/>
</dbReference>
<protein>
    <submittedName>
        <fullName evidence="2">Uncharacterized protein</fullName>
    </submittedName>
</protein>
<accession>A0AAW2G453</accession>
<sequence length="108" mass="11908">MDSPEKSATVRLACRSRCSRKQGSWSIVTVSESRVFEFARLLWIRKRSRTYFREQLHGTFKLQMVVYRLTGLPIADSGKSVKPVVSDAPGSRAAGPSSPCRSPGSSSS</sequence>
<comment type="caution">
    <text evidence="2">The sequence shown here is derived from an EMBL/GenBank/DDBJ whole genome shotgun (WGS) entry which is preliminary data.</text>
</comment>
<dbReference type="EMBL" id="JADYXP020000007">
    <property type="protein sequence ID" value="KAL0121215.1"/>
    <property type="molecule type" value="Genomic_DNA"/>
</dbReference>